<name>A0A914MXA0_MELIC</name>
<dbReference type="WBParaSite" id="Minc3s02769g31499">
    <property type="protein sequence ID" value="Minc3s02769g31499"/>
    <property type="gene ID" value="Minc3s02769g31499"/>
</dbReference>
<accession>A0A914MXA0</accession>
<sequence>MEGINPEKVASLNTQYNYEVYRNWGMALITAQHINLLIENGIDPKEIACHLSSFHHHLILEKIFGILWPYNLYKFKRICGRIRGMLTGLHFSVCIRAFLDNEFASTEDDYLKLLTNWNFGLSRAKYQFMLISDSNNLKNNCIPKMKEMLECFQSTRGGIIVGPNDIFPLRSGQFEEIKNLTKKRLREFK</sequence>
<reference evidence="2" key="1">
    <citation type="submission" date="2022-11" db="UniProtKB">
        <authorList>
            <consortium name="WormBaseParasite"/>
        </authorList>
    </citation>
    <scope>IDENTIFICATION</scope>
</reference>
<keyword evidence="1" id="KW-1185">Reference proteome</keyword>
<organism evidence="1 2">
    <name type="scientific">Meloidogyne incognita</name>
    <name type="common">Southern root-knot nematode worm</name>
    <name type="synonym">Oxyuris incognita</name>
    <dbReference type="NCBI Taxonomy" id="6306"/>
    <lineage>
        <taxon>Eukaryota</taxon>
        <taxon>Metazoa</taxon>
        <taxon>Ecdysozoa</taxon>
        <taxon>Nematoda</taxon>
        <taxon>Chromadorea</taxon>
        <taxon>Rhabditida</taxon>
        <taxon>Tylenchina</taxon>
        <taxon>Tylenchomorpha</taxon>
        <taxon>Tylenchoidea</taxon>
        <taxon>Meloidogynidae</taxon>
        <taxon>Meloidogyninae</taxon>
        <taxon>Meloidogyne</taxon>
        <taxon>Meloidogyne incognita group</taxon>
    </lineage>
</organism>
<dbReference type="AlphaFoldDB" id="A0A914MXA0"/>
<dbReference type="Proteomes" id="UP000887563">
    <property type="component" value="Unplaced"/>
</dbReference>
<evidence type="ECO:0000313" key="1">
    <source>
        <dbReference type="Proteomes" id="UP000887563"/>
    </source>
</evidence>
<evidence type="ECO:0000313" key="2">
    <source>
        <dbReference type="WBParaSite" id="Minc3s02769g31499"/>
    </source>
</evidence>
<proteinExistence type="predicted"/>
<protein>
    <submittedName>
        <fullName evidence="2">Uncharacterized protein</fullName>
    </submittedName>
</protein>